<evidence type="ECO:0000313" key="1">
    <source>
        <dbReference type="EMBL" id="KXH39946.1"/>
    </source>
</evidence>
<dbReference type="AlphaFoldDB" id="A0A135SVQ1"/>
<dbReference type="Gene3D" id="2.160.20.10">
    <property type="entry name" value="Single-stranded right-handed beta-helix, Pectin lyase-like"/>
    <property type="match status" value="1"/>
</dbReference>
<evidence type="ECO:0000313" key="2">
    <source>
        <dbReference type="Proteomes" id="UP000070328"/>
    </source>
</evidence>
<gene>
    <name evidence="1" type="ORF">CSIM01_10777</name>
</gene>
<reference evidence="1 2" key="1">
    <citation type="submission" date="2014-02" db="EMBL/GenBank/DDBJ databases">
        <title>The genome sequence of Colletotrichum simmondsii CBS122122.</title>
        <authorList>
            <person name="Baroncelli R."/>
            <person name="Thon M.R."/>
        </authorList>
    </citation>
    <scope>NUCLEOTIDE SEQUENCE [LARGE SCALE GENOMIC DNA]</scope>
    <source>
        <strain evidence="1 2">CBS122122</strain>
    </source>
</reference>
<sequence>MTDMNEGFKFVPDYPDGSIGPSLIMDSPFTNVGTVVIIQLPSSEPDSESTGLGIENTAMSGVTTAVADDRSLLAAFTRRGEWVLDPIYSTSVDANLEDANNTMVQNSIYVARGLLVDSTGATWIYRTASEYAVMYHHNLHNAASVFAAMIQMDSVGIFPGNPNYHCAVGDESSGYDETWAVVIRGCEDIVIAGAGLYPWFSTHAQDCVGGQMCQKALLLLKGNYASVR</sequence>
<keyword evidence="2" id="KW-1185">Reference proteome</keyword>
<dbReference type="Proteomes" id="UP000070328">
    <property type="component" value="Unassembled WGS sequence"/>
</dbReference>
<proteinExistence type="predicted"/>
<dbReference type="EMBL" id="JFBX01000380">
    <property type="protein sequence ID" value="KXH39946.1"/>
    <property type="molecule type" value="Genomic_DNA"/>
</dbReference>
<accession>A0A135SVQ1</accession>
<dbReference type="InterPro" id="IPR012334">
    <property type="entry name" value="Pectin_lyas_fold"/>
</dbReference>
<organism evidence="1 2">
    <name type="scientific">Colletotrichum simmondsii</name>
    <dbReference type="NCBI Taxonomy" id="703756"/>
    <lineage>
        <taxon>Eukaryota</taxon>
        <taxon>Fungi</taxon>
        <taxon>Dikarya</taxon>
        <taxon>Ascomycota</taxon>
        <taxon>Pezizomycotina</taxon>
        <taxon>Sordariomycetes</taxon>
        <taxon>Hypocreomycetidae</taxon>
        <taxon>Glomerellales</taxon>
        <taxon>Glomerellaceae</taxon>
        <taxon>Colletotrichum</taxon>
        <taxon>Colletotrichum acutatum species complex</taxon>
    </lineage>
</organism>
<protein>
    <submittedName>
        <fullName evidence="1">LysM domain-containing protein</fullName>
    </submittedName>
</protein>
<comment type="caution">
    <text evidence="1">The sequence shown here is derived from an EMBL/GenBank/DDBJ whole genome shotgun (WGS) entry which is preliminary data.</text>
</comment>
<name>A0A135SVQ1_9PEZI</name>